<feature type="compositionally biased region" description="Acidic residues" evidence="1">
    <location>
        <begin position="674"/>
        <end position="683"/>
    </location>
</feature>
<evidence type="ECO:0000313" key="3">
    <source>
        <dbReference type="Proteomes" id="UP000095210"/>
    </source>
</evidence>
<dbReference type="AlphaFoldDB" id="A0AAC9HT73"/>
<keyword evidence="3" id="KW-1185">Reference proteome</keyword>
<dbReference type="InterPro" id="IPR027417">
    <property type="entry name" value="P-loop_NTPase"/>
</dbReference>
<sequence length="683" mass="74941">MAISSTLVQQSDNESSQVIVEEHCMRDAVELVEAWAARQLTEPSAAAIRVGELVAATLGEDSAIRQLLIEATDGRVSPRTRLRAELAVEEALDRLPGFDVRLNTALRAAADSARTPRVAEQVGLGMTSGDGSTAPIDQAQVVHRLYFGRDDAEHDMADGLLREGFIPTTAYSEVVTGRKNLIIGRKGSGKSAICMHLALSNLGPNKSCLITPDDAVGEELRRFELDGLTAPSAKALLWRYVFAIHAARHVVQHAGDKVHRRRRLASVSALERFLRDNGEITEQSLYHRIARASRGLLSSFSLEAFGVKVAASANNTPAGVRASRQLDVVESGVRRAFEELGCADEHGTLLVMVDQLEQIWSGEADSESLIIGLLLAGKHAALVYGGPVRCVLFLRSDIYDVLEFSDADKFHSDEIRLDWTVRMLHQLALTRASIALGQRLQPADLWGGIFPAMIAGERTADYLFTRMLPRPRDAIQFLNQCRDTALANGHRHISAADVVDATLVFSRWKLLDLAKEYGTRFPFLSSLLTVFRDTGYELTRTSIAALYQPFQRYFRSRYDMYAEFFDPDAIIELLYAVGFLGVHRGQNYVYAGTIETSIRPFESSFCVHPCFRPALGATQPHVSTIVNDATGNIVGNVVQAATISGGMSFASSAGADVVLKPKPKRRPAELTHDDPDETVVDQP</sequence>
<dbReference type="EMBL" id="CP014859">
    <property type="protein sequence ID" value="AOS64040.1"/>
    <property type="molecule type" value="Genomic_DNA"/>
</dbReference>
<evidence type="ECO:0000256" key="1">
    <source>
        <dbReference type="SAM" id="MobiDB-lite"/>
    </source>
</evidence>
<evidence type="ECO:0000313" key="2">
    <source>
        <dbReference type="EMBL" id="AOS64040.1"/>
    </source>
</evidence>
<feature type="region of interest" description="Disordered" evidence="1">
    <location>
        <begin position="662"/>
        <end position="683"/>
    </location>
</feature>
<dbReference type="NCBIfam" id="NF047389">
    <property type="entry name" value="ATPase_Sll1717"/>
    <property type="match status" value="1"/>
</dbReference>
<gene>
    <name evidence="2" type="ORF">TL08_16200</name>
</gene>
<proteinExistence type="predicted"/>
<protein>
    <submittedName>
        <fullName evidence="2">Uncharacterized protein</fullName>
    </submittedName>
</protein>
<organism evidence="2 3">
    <name type="scientific">Actinoalloteichus hymeniacidonis</name>
    <dbReference type="NCBI Taxonomy" id="340345"/>
    <lineage>
        <taxon>Bacteria</taxon>
        <taxon>Bacillati</taxon>
        <taxon>Actinomycetota</taxon>
        <taxon>Actinomycetes</taxon>
        <taxon>Pseudonocardiales</taxon>
        <taxon>Pseudonocardiaceae</taxon>
        <taxon>Actinoalloteichus</taxon>
    </lineage>
</organism>
<accession>A0AAC9HT73</accession>
<name>A0AAC9HT73_9PSEU</name>
<dbReference type="InterPro" id="IPR059206">
    <property type="entry name" value="Sll1717-like"/>
</dbReference>
<dbReference type="KEGG" id="ahm:TL08_16200"/>
<dbReference type="SUPFAM" id="SSF52540">
    <property type="entry name" value="P-loop containing nucleoside triphosphate hydrolases"/>
    <property type="match status" value="1"/>
</dbReference>
<dbReference type="Proteomes" id="UP000095210">
    <property type="component" value="Chromosome"/>
</dbReference>
<reference evidence="3" key="1">
    <citation type="submission" date="2016-03" db="EMBL/GenBank/DDBJ databases">
        <title>Complete genome sequence of the type strain Actinoalloteichus hymeniacidonis DSM 45092.</title>
        <authorList>
            <person name="Schaffert L."/>
            <person name="Albersmeier A."/>
            <person name="Winkler A."/>
            <person name="Kalinowski J."/>
            <person name="Zotchev S."/>
            <person name="Ruckert C."/>
        </authorList>
    </citation>
    <scope>NUCLEOTIDE SEQUENCE [LARGE SCALE GENOMIC DNA]</scope>
    <source>
        <strain evidence="3">HPA177(T) (DSM 45092(T))</strain>
    </source>
</reference>